<organism evidence="4 5">
    <name type="scientific">Carboxydichorda subterranea</name>
    <dbReference type="NCBI Taxonomy" id="3109565"/>
    <lineage>
        <taxon>Bacteria</taxon>
        <taxon>Bacillati</taxon>
        <taxon>Bacillota</taxon>
        <taxon>Limnochordia</taxon>
        <taxon>Limnochordales</taxon>
        <taxon>Geochordaceae</taxon>
        <taxon>Carboxydichorda</taxon>
    </lineage>
</organism>
<keyword evidence="2" id="KW-0472">Membrane</keyword>
<dbReference type="InterPro" id="IPR011105">
    <property type="entry name" value="Cell_wall_hydrolase_SleB"/>
</dbReference>
<proteinExistence type="predicted"/>
<feature type="region of interest" description="Disordered" evidence="1">
    <location>
        <begin position="1"/>
        <end position="27"/>
    </location>
</feature>
<dbReference type="Gene3D" id="1.10.10.2520">
    <property type="entry name" value="Cell wall hydrolase SleB, domain 1"/>
    <property type="match status" value="1"/>
</dbReference>
<dbReference type="Gene3D" id="6.20.240.60">
    <property type="match status" value="1"/>
</dbReference>
<keyword evidence="4" id="KW-0378">Hydrolase</keyword>
<dbReference type="InterPro" id="IPR042047">
    <property type="entry name" value="SleB_dom1"/>
</dbReference>
<evidence type="ECO:0000259" key="3">
    <source>
        <dbReference type="Pfam" id="PF07486"/>
    </source>
</evidence>
<keyword evidence="2" id="KW-0812">Transmembrane</keyword>
<evidence type="ECO:0000313" key="5">
    <source>
        <dbReference type="Proteomes" id="UP001332192"/>
    </source>
</evidence>
<gene>
    <name evidence="4" type="ORF">U7230_13255</name>
</gene>
<dbReference type="GO" id="GO:0016787">
    <property type="term" value="F:hydrolase activity"/>
    <property type="evidence" value="ECO:0007669"/>
    <property type="project" value="UniProtKB-KW"/>
</dbReference>
<sequence length="225" mass="24740">MTGEEEVAPWSRSPRMAQSAPGRPPGDTGRLLRASAWILLVIVVVAQAGALLSAALTGASSARTETDASQVTARDAAGLERVAGHDVKAGPLVSERRRAWDGRWRRSVTPWELELMARLVYGEARGEPYVGKVAVAAVVLNRLDDPRFPHTVERVVFEPWAFTAVYDGQVNLRPDQASYRAVLDALAGWDPTGGAVYYYNPARTSSPWIWNRPVVRRIGRHVFAR</sequence>
<keyword evidence="5" id="KW-1185">Reference proteome</keyword>
<dbReference type="Proteomes" id="UP001332192">
    <property type="component" value="Chromosome"/>
</dbReference>
<reference evidence="4 5" key="1">
    <citation type="journal article" date="2024" name="Front. Microbiol.">
        <title>Novel thermophilic genera Geochorda gen. nov. and Carboxydochorda gen. nov. from the deep terrestrial subsurface reveal the ecophysiological diversity in the class Limnochordia.</title>
        <authorList>
            <person name="Karnachuk O.V."/>
            <person name="Lukina A.P."/>
            <person name="Avakyan M.R."/>
            <person name="Kadnikov V.V."/>
            <person name="Begmatov S."/>
            <person name="Beletsky A.V."/>
            <person name="Vlasova K.G."/>
            <person name="Novikov A.A."/>
            <person name="Shcherbakova V.A."/>
            <person name="Mardanov A.V."/>
            <person name="Ravin N.V."/>
        </authorList>
    </citation>
    <scope>NUCLEOTIDE SEQUENCE [LARGE SCALE GENOMIC DNA]</scope>
    <source>
        <strain evidence="4 5">L945</strain>
    </source>
</reference>
<feature type="transmembrane region" description="Helical" evidence="2">
    <location>
        <begin position="34"/>
        <end position="56"/>
    </location>
</feature>
<dbReference type="RefSeq" id="WP_324716310.1">
    <property type="nucleotide sequence ID" value="NZ_CP141615.1"/>
</dbReference>
<keyword evidence="2" id="KW-1133">Transmembrane helix</keyword>
<feature type="domain" description="Cell wall hydrolase SleB" evidence="3">
    <location>
        <begin position="126"/>
        <end position="224"/>
    </location>
</feature>
<dbReference type="Pfam" id="PF07486">
    <property type="entry name" value="Hydrolase_2"/>
    <property type="match status" value="1"/>
</dbReference>
<name>A0ABZ1BY77_9FIRM</name>
<dbReference type="EMBL" id="CP141615">
    <property type="protein sequence ID" value="WRP17038.1"/>
    <property type="molecule type" value="Genomic_DNA"/>
</dbReference>
<protein>
    <submittedName>
        <fullName evidence="4">Cell wall hydrolase</fullName>
    </submittedName>
</protein>
<evidence type="ECO:0000313" key="4">
    <source>
        <dbReference type="EMBL" id="WRP17038.1"/>
    </source>
</evidence>
<evidence type="ECO:0000256" key="2">
    <source>
        <dbReference type="SAM" id="Phobius"/>
    </source>
</evidence>
<accession>A0ABZ1BY77</accession>
<evidence type="ECO:0000256" key="1">
    <source>
        <dbReference type="SAM" id="MobiDB-lite"/>
    </source>
</evidence>